<evidence type="ECO:0000256" key="1">
    <source>
        <dbReference type="SAM" id="Coils"/>
    </source>
</evidence>
<accession>X1EEY1</accession>
<keyword evidence="1" id="KW-0175">Coiled coil</keyword>
<gene>
    <name evidence="2" type="ORF">S03H2_23589</name>
</gene>
<name>X1EEY1_9ZZZZ</name>
<dbReference type="AlphaFoldDB" id="X1EEY1"/>
<sequence>MRNDQKAKAELLQEVETLRRRVAGLEHTEHHFKQKEESLKKEGGRLHSLLKNMSVTIDAVDSHSSISDQFPIPGWAVGALGDVAERKWRRH</sequence>
<feature type="coiled-coil region" evidence="1">
    <location>
        <begin position="1"/>
        <end position="28"/>
    </location>
</feature>
<evidence type="ECO:0000313" key="2">
    <source>
        <dbReference type="EMBL" id="GAH31841.1"/>
    </source>
</evidence>
<proteinExistence type="predicted"/>
<reference evidence="2" key="1">
    <citation type="journal article" date="2014" name="Front. Microbiol.">
        <title>High frequency of phylogenetically diverse reductive dehalogenase-homologous genes in deep subseafloor sedimentary metagenomes.</title>
        <authorList>
            <person name="Kawai M."/>
            <person name="Futagami T."/>
            <person name="Toyoda A."/>
            <person name="Takaki Y."/>
            <person name="Nishi S."/>
            <person name="Hori S."/>
            <person name="Arai W."/>
            <person name="Tsubouchi T."/>
            <person name="Morono Y."/>
            <person name="Uchiyama I."/>
            <person name="Ito T."/>
            <person name="Fujiyama A."/>
            <person name="Inagaki F."/>
            <person name="Takami H."/>
        </authorList>
    </citation>
    <scope>NUCLEOTIDE SEQUENCE</scope>
    <source>
        <strain evidence="2">Expedition CK06-06</strain>
    </source>
</reference>
<comment type="caution">
    <text evidence="2">The sequence shown here is derived from an EMBL/GenBank/DDBJ whole genome shotgun (WGS) entry which is preliminary data.</text>
</comment>
<protein>
    <submittedName>
        <fullName evidence="2">Uncharacterized protein</fullName>
    </submittedName>
</protein>
<dbReference type="EMBL" id="BARU01012919">
    <property type="protein sequence ID" value="GAH31841.1"/>
    <property type="molecule type" value="Genomic_DNA"/>
</dbReference>
<organism evidence="2">
    <name type="scientific">marine sediment metagenome</name>
    <dbReference type="NCBI Taxonomy" id="412755"/>
    <lineage>
        <taxon>unclassified sequences</taxon>
        <taxon>metagenomes</taxon>
        <taxon>ecological metagenomes</taxon>
    </lineage>
</organism>